<dbReference type="RefSeq" id="WP_081127214.1">
    <property type="nucleotide sequence ID" value="NZ_LDOS01000002.1"/>
</dbReference>
<dbReference type="STRING" id="993689.GCA_002077135_01916"/>
<keyword evidence="1" id="KW-1133">Transmembrane helix</keyword>
<name>A0A4S3KHR0_9GAMM</name>
<comment type="caution">
    <text evidence="2">The sequence shown here is derived from an EMBL/GenBank/DDBJ whole genome shotgun (WGS) entry which is preliminary data.</text>
</comment>
<dbReference type="Proteomes" id="UP000307749">
    <property type="component" value="Unassembled WGS sequence"/>
</dbReference>
<proteinExistence type="predicted"/>
<keyword evidence="1" id="KW-0812">Transmembrane</keyword>
<evidence type="ECO:0000313" key="3">
    <source>
        <dbReference type="Proteomes" id="UP000307749"/>
    </source>
</evidence>
<evidence type="ECO:0000313" key="2">
    <source>
        <dbReference type="EMBL" id="THD08196.1"/>
    </source>
</evidence>
<dbReference type="OrthoDB" id="2376969at2"/>
<protein>
    <submittedName>
        <fullName evidence="2">Uncharacterized protein</fullName>
    </submittedName>
</protein>
<organism evidence="2 3">
    <name type="scientific">Metallibacterium scheffleri</name>
    <dbReference type="NCBI Taxonomy" id="993689"/>
    <lineage>
        <taxon>Bacteria</taxon>
        <taxon>Pseudomonadati</taxon>
        <taxon>Pseudomonadota</taxon>
        <taxon>Gammaproteobacteria</taxon>
        <taxon>Lysobacterales</taxon>
        <taxon>Rhodanobacteraceae</taxon>
        <taxon>Metallibacterium</taxon>
    </lineage>
</organism>
<reference evidence="2 3" key="1">
    <citation type="submission" date="2017-02" db="EMBL/GenBank/DDBJ databases">
        <title>Whole genome sequencing of Metallibacterium scheffleri DSM 24874 (T).</title>
        <authorList>
            <person name="Kumar S."/>
            <person name="Patil P."/>
            <person name="Patil P.B."/>
        </authorList>
    </citation>
    <scope>NUCLEOTIDE SEQUENCE [LARGE SCALE GENOMIC DNA]</scope>
    <source>
        <strain evidence="2 3">DSM 24874</strain>
    </source>
</reference>
<keyword evidence="1" id="KW-0472">Membrane</keyword>
<gene>
    <name evidence="2" type="ORF">B1806_13370</name>
</gene>
<sequence length="65" mass="7501">MKDLDQYSPDELKALLADEGWDTPLAPVQRQQLKPWQQGVFWALRIYVVIMCIIVLWAFTSGVHA</sequence>
<evidence type="ECO:0000256" key="1">
    <source>
        <dbReference type="SAM" id="Phobius"/>
    </source>
</evidence>
<keyword evidence="3" id="KW-1185">Reference proteome</keyword>
<dbReference type="AlphaFoldDB" id="A0A4S3KHR0"/>
<feature type="transmembrane region" description="Helical" evidence="1">
    <location>
        <begin position="39"/>
        <end position="59"/>
    </location>
</feature>
<accession>A0A4S3KHR0</accession>
<dbReference type="EMBL" id="MWQO01000051">
    <property type="protein sequence ID" value="THD08196.1"/>
    <property type="molecule type" value="Genomic_DNA"/>
</dbReference>